<feature type="region of interest" description="Disordered" evidence="1">
    <location>
        <begin position="297"/>
        <end position="370"/>
    </location>
</feature>
<keyword evidence="2" id="KW-1133">Transmembrane helix</keyword>
<feature type="region of interest" description="Disordered" evidence="1">
    <location>
        <begin position="217"/>
        <end position="249"/>
    </location>
</feature>
<evidence type="ECO:0000256" key="1">
    <source>
        <dbReference type="SAM" id="MobiDB-lite"/>
    </source>
</evidence>
<dbReference type="InterPro" id="IPR018392">
    <property type="entry name" value="LysM"/>
</dbReference>
<dbReference type="KEGG" id="acij:JS278_00088"/>
<dbReference type="RefSeq" id="WP_114043459.1">
    <property type="nucleotide sequence ID" value="NZ_CP025198.1"/>
</dbReference>
<keyword evidence="2" id="KW-0472">Membrane</keyword>
<evidence type="ECO:0000259" key="3">
    <source>
        <dbReference type="PROSITE" id="PS51782"/>
    </source>
</evidence>
<dbReference type="AlphaFoldDB" id="A0A344UPT7"/>
<dbReference type="SMART" id="SM01043">
    <property type="entry name" value="BTAD"/>
    <property type="match status" value="1"/>
</dbReference>
<feature type="compositionally biased region" description="Low complexity" evidence="1">
    <location>
        <begin position="331"/>
        <end position="369"/>
    </location>
</feature>
<dbReference type="Proteomes" id="UP000251995">
    <property type="component" value="Chromosome"/>
</dbReference>
<dbReference type="InterPro" id="IPR052196">
    <property type="entry name" value="Bact_Kbp"/>
</dbReference>
<evidence type="ECO:0000313" key="5">
    <source>
        <dbReference type="Proteomes" id="UP000251995"/>
    </source>
</evidence>
<dbReference type="CDD" id="cd00118">
    <property type="entry name" value="LysM"/>
    <property type="match status" value="2"/>
</dbReference>
<keyword evidence="2" id="KW-0812">Transmembrane</keyword>
<dbReference type="Gene3D" id="1.25.40.10">
    <property type="entry name" value="Tetratricopeptide repeat domain"/>
    <property type="match status" value="1"/>
</dbReference>
<keyword evidence="5" id="KW-1185">Reference proteome</keyword>
<proteinExistence type="predicted"/>
<sequence>MTAVRRILSSLVATAVLVLLVIGSPVALLAWGRPEELRRLPQALSAPDDGGLLLGLFTLVGWAAWLVFTVAVAVEAVNLAAGLPGRRRFRVPGLRPVQGIAAGLLVASLALLAPISRAEGPPPAAPVAAASPVAVPDRAVPDAGHGTGSAPATDHQQAADAGVAAADGVDHVVGPSDSLWSLARQSYGDPTRWRRIAAANPGIDPAALPVGDTIRIPADARPTSPADARGSSPADAPADPRTVTVARGDTLSGLARSHLGDPDRWTEIYQLNRDRIADPDAIDVGWILRLPSAPASQGRAAAPVPAPHVPRGLPAAPASPGRLAPTPSPAPTAAASSAPAQAAVPAAPAAVPESGTTPAGTPTAVPPAADGRSEALRTALAGMSLFLAGAISGALLAGRRSQLFARPVGRRVPVLEDEAAALRAALAGAGDEETGGPDPDDLPMATVVLGDDDDGPVVLDLAETDGWLGVTGDPADVEAMVAGIALSLTCTRWSQGLEVVAAGPGLAWLGETGCEDVRLVSGRDAMDSIDALLAGPRAVPEDLPPVERVIVTDAVPDRLPDPLQLRRAGVVLVSPAAATDPPNRALALVRIESAESARLGSRVFAPQLVTAPVRRGIVTLVEATSADRTEEAPWWEHDGEDPRAADRDLTGPAGSSAEDRVVHVVDHPARAPVEGLGMAAMPCEHPHVPPPDEETDVSPSTVAEAPVLRVLGTVELVGARGERPSKAVRQCLEYCAWILAHPGSGSAQMGAALMVSEPTRRSNTSRLRRWLGRDDAGKAYLPDAYDGEIRMSDAVGTDWEKAQVMLVGGIRRTSDPSLRAVLDLVRGAPMADAAPGQWHWAEEWRTEMVQTIRDVGVELARRSRASGDLRTARFALDRALVCCPEDEELMCEKIRVAHLADDSSEVERLVYVLTRLARRLGVDLAEETVVLLQEVMEGQARARVV</sequence>
<reference evidence="4 5" key="1">
    <citation type="submission" date="2017-12" db="EMBL/GenBank/DDBJ databases">
        <title>The whole genome sequence of the Acidipropionibacterium virtanenii sp. nov. type strain JS278.</title>
        <authorList>
            <person name="Laine P."/>
            <person name="Deptula P."/>
            <person name="Varmanen P."/>
            <person name="Auvinen P."/>
        </authorList>
    </citation>
    <scope>NUCLEOTIDE SEQUENCE [LARGE SCALE GENOMIC DNA]</scope>
    <source>
        <strain evidence="4 5">JS278</strain>
    </source>
</reference>
<feature type="region of interest" description="Disordered" evidence="1">
    <location>
        <begin position="627"/>
        <end position="658"/>
    </location>
</feature>
<accession>A0A344UPT7</accession>
<dbReference type="PANTHER" id="PTHR34700">
    <property type="entry name" value="POTASSIUM BINDING PROTEIN KBP"/>
    <property type="match status" value="1"/>
</dbReference>
<dbReference type="InterPro" id="IPR036779">
    <property type="entry name" value="LysM_dom_sf"/>
</dbReference>
<dbReference type="SMART" id="SM00257">
    <property type="entry name" value="LysM"/>
    <property type="match status" value="2"/>
</dbReference>
<organism evidence="4 5">
    <name type="scientific">Acidipropionibacterium virtanenii</name>
    <dbReference type="NCBI Taxonomy" id="2057246"/>
    <lineage>
        <taxon>Bacteria</taxon>
        <taxon>Bacillati</taxon>
        <taxon>Actinomycetota</taxon>
        <taxon>Actinomycetes</taxon>
        <taxon>Propionibacteriales</taxon>
        <taxon>Propionibacteriaceae</taxon>
        <taxon>Acidipropionibacterium</taxon>
    </lineage>
</organism>
<feature type="transmembrane region" description="Helical" evidence="2">
    <location>
        <begin position="54"/>
        <end position="81"/>
    </location>
</feature>
<feature type="compositionally biased region" description="Basic and acidic residues" evidence="1">
    <location>
        <begin position="627"/>
        <end position="649"/>
    </location>
</feature>
<dbReference type="InterPro" id="IPR005158">
    <property type="entry name" value="BTAD"/>
</dbReference>
<dbReference type="InterPro" id="IPR011990">
    <property type="entry name" value="TPR-like_helical_dom_sf"/>
</dbReference>
<name>A0A344UPT7_9ACTN</name>
<feature type="domain" description="LysM" evidence="3">
    <location>
        <begin position="169"/>
        <end position="216"/>
    </location>
</feature>
<dbReference type="PANTHER" id="PTHR34700:SF4">
    <property type="entry name" value="PHAGE-LIKE ELEMENT PBSX PROTEIN XKDP"/>
    <property type="match status" value="1"/>
</dbReference>
<dbReference type="Pfam" id="PF01476">
    <property type="entry name" value="LysM"/>
    <property type="match status" value="2"/>
</dbReference>
<dbReference type="PROSITE" id="PS51782">
    <property type="entry name" value="LYSM"/>
    <property type="match status" value="2"/>
</dbReference>
<evidence type="ECO:0000313" key="4">
    <source>
        <dbReference type="EMBL" id="AXE37285.1"/>
    </source>
</evidence>
<dbReference type="Gene3D" id="3.10.350.10">
    <property type="entry name" value="LysM domain"/>
    <property type="match status" value="2"/>
</dbReference>
<dbReference type="EMBL" id="CP025198">
    <property type="protein sequence ID" value="AXE37285.1"/>
    <property type="molecule type" value="Genomic_DNA"/>
</dbReference>
<evidence type="ECO:0000256" key="2">
    <source>
        <dbReference type="SAM" id="Phobius"/>
    </source>
</evidence>
<gene>
    <name evidence="4" type="ORF">JS278_00088</name>
</gene>
<feature type="transmembrane region" description="Helical" evidence="2">
    <location>
        <begin position="93"/>
        <end position="113"/>
    </location>
</feature>
<feature type="domain" description="LysM" evidence="3">
    <location>
        <begin position="241"/>
        <end position="290"/>
    </location>
</feature>
<protein>
    <recommendedName>
        <fullName evidence="3">LysM domain-containing protein</fullName>
    </recommendedName>
</protein>
<dbReference type="OrthoDB" id="8444614at2"/>